<reference evidence="1 2" key="1">
    <citation type="submission" date="2018-05" db="EMBL/GenBank/DDBJ databases">
        <title>Complete Genome Sequences of Extremely Thermoacidophilic, Metal-Mobilizing Type-Strain Members of the Archaeal Family Sulfolobaceae: Acidianus brierleyi DSM-1651T, Acidianus sulfidivorans DSM-18786T, Metallosphaera hakonensis DSM-7519T, and Metallosphaera prunae DSM-10039T.</title>
        <authorList>
            <person name="Counts J.A."/>
            <person name="Kelly R.M."/>
        </authorList>
    </citation>
    <scope>NUCLEOTIDE SEQUENCE [LARGE SCALE GENOMIC DNA]</scope>
    <source>
        <strain evidence="1 2">JP7</strain>
    </source>
</reference>
<accession>A0A2U9IKW9</accession>
<protein>
    <submittedName>
        <fullName evidence="1">Uncharacterized protein</fullName>
    </submittedName>
</protein>
<evidence type="ECO:0000313" key="1">
    <source>
        <dbReference type="EMBL" id="AWR96635.1"/>
    </source>
</evidence>
<proteinExistence type="predicted"/>
<dbReference type="OrthoDB" id="36729at2157"/>
<keyword evidence="2" id="KW-1185">Reference proteome</keyword>
<dbReference type="EMBL" id="CP029288">
    <property type="protein sequence ID" value="AWR96635.1"/>
    <property type="molecule type" value="Genomic_DNA"/>
</dbReference>
<dbReference type="GeneID" id="36836919"/>
<organism evidence="1 2">
    <name type="scientific">Acidianus sulfidivorans JP7</name>
    <dbReference type="NCBI Taxonomy" id="619593"/>
    <lineage>
        <taxon>Archaea</taxon>
        <taxon>Thermoproteota</taxon>
        <taxon>Thermoprotei</taxon>
        <taxon>Sulfolobales</taxon>
        <taxon>Sulfolobaceae</taxon>
        <taxon>Acidianus</taxon>
    </lineage>
</organism>
<dbReference type="Proteomes" id="UP000248410">
    <property type="component" value="Chromosome"/>
</dbReference>
<evidence type="ECO:0000313" key="2">
    <source>
        <dbReference type="Proteomes" id="UP000248410"/>
    </source>
</evidence>
<dbReference type="RefSeq" id="WP_110379525.1">
    <property type="nucleotide sequence ID" value="NZ_CP029288.2"/>
</dbReference>
<sequence>MLNLIDLISNDILLWYGRKLKGILLTMNNNADQISVDMLIILENVERLSILSRGDIFNFFFNRLKNTNEFKEYVLKNKKSPKLNGIIISETEISYNVLKILYMILEGYILYDPENILYKKKEEIKANKIKIVNYKQNRLIDLGKVKKGEVLEL</sequence>
<name>A0A2U9IKW9_9CREN</name>
<dbReference type="AlphaFoldDB" id="A0A2U9IKW9"/>
<dbReference type="KEGG" id="asul:DFR86_03080"/>
<gene>
    <name evidence="1" type="ORF">DFR86_03080</name>
</gene>